<organism evidence="1 2">
    <name type="scientific">Umbra pygmaea</name>
    <name type="common">Eastern mudminnow</name>
    <dbReference type="NCBI Taxonomy" id="75934"/>
    <lineage>
        <taxon>Eukaryota</taxon>
        <taxon>Metazoa</taxon>
        <taxon>Chordata</taxon>
        <taxon>Craniata</taxon>
        <taxon>Vertebrata</taxon>
        <taxon>Euteleostomi</taxon>
        <taxon>Actinopterygii</taxon>
        <taxon>Neopterygii</taxon>
        <taxon>Teleostei</taxon>
        <taxon>Protacanthopterygii</taxon>
        <taxon>Esociformes</taxon>
        <taxon>Umbridae</taxon>
        <taxon>Umbra</taxon>
    </lineage>
</organism>
<keyword evidence="2" id="KW-1185">Reference proteome</keyword>
<dbReference type="AlphaFoldDB" id="A0ABD0VY16"/>
<dbReference type="Proteomes" id="UP001557470">
    <property type="component" value="Unassembled WGS sequence"/>
</dbReference>
<proteinExistence type="predicted"/>
<comment type="caution">
    <text evidence="1">The sequence shown here is derived from an EMBL/GenBank/DDBJ whole genome shotgun (WGS) entry which is preliminary data.</text>
</comment>
<gene>
    <name evidence="1" type="ORF">UPYG_G00349050</name>
</gene>
<accession>A0ABD0VY16</accession>
<evidence type="ECO:0000313" key="2">
    <source>
        <dbReference type="Proteomes" id="UP001557470"/>
    </source>
</evidence>
<evidence type="ECO:0000313" key="1">
    <source>
        <dbReference type="EMBL" id="KAL0963049.1"/>
    </source>
</evidence>
<name>A0ABD0VY16_UMBPY</name>
<reference evidence="1 2" key="1">
    <citation type="submission" date="2024-06" db="EMBL/GenBank/DDBJ databases">
        <authorList>
            <person name="Pan Q."/>
            <person name="Wen M."/>
            <person name="Jouanno E."/>
            <person name="Zahm M."/>
            <person name="Klopp C."/>
            <person name="Cabau C."/>
            <person name="Louis A."/>
            <person name="Berthelot C."/>
            <person name="Parey E."/>
            <person name="Roest Crollius H."/>
            <person name="Montfort J."/>
            <person name="Robinson-Rechavi M."/>
            <person name="Bouchez O."/>
            <person name="Lampietro C."/>
            <person name="Lopez Roques C."/>
            <person name="Donnadieu C."/>
            <person name="Postlethwait J."/>
            <person name="Bobe J."/>
            <person name="Verreycken H."/>
            <person name="Guiguen Y."/>
        </authorList>
    </citation>
    <scope>NUCLEOTIDE SEQUENCE [LARGE SCALE GENOMIC DNA]</scope>
    <source>
        <strain evidence="1">Up_M1</strain>
        <tissue evidence="1">Testis</tissue>
    </source>
</reference>
<protein>
    <submittedName>
        <fullName evidence="1">Uncharacterized protein</fullName>
    </submittedName>
</protein>
<sequence length="99" mass="11394">MEIQPLSFHQTPLTIHIVNHGPLHYPPLHTVVHSVCYQYVHSVPAVLFYSKVAIRGNKIMTHEMFCFPLDTLCQRERVCVCVCLIKQRVRVCVLGIILL</sequence>
<dbReference type="EMBL" id="JAGEUA010000011">
    <property type="protein sequence ID" value="KAL0963049.1"/>
    <property type="molecule type" value="Genomic_DNA"/>
</dbReference>